<dbReference type="AlphaFoldDB" id="A0AAV8V2P6"/>
<feature type="compositionally biased region" description="Polar residues" evidence="1">
    <location>
        <begin position="355"/>
        <end position="364"/>
    </location>
</feature>
<dbReference type="EMBL" id="JAMWBK010000001">
    <property type="protein sequence ID" value="KAJ8909125.1"/>
    <property type="molecule type" value="Genomic_DNA"/>
</dbReference>
<dbReference type="Proteomes" id="UP001157974">
    <property type="component" value="Unassembled WGS sequence"/>
</dbReference>
<keyword evidence="3" id="KW-1185">Reference proteome</keyword>
<feature type="compositionally biased region" description="Basic and acidic residues" evidence="1">
    <location>
        <begin position="301"/>
        <end position="312"/>
    </location>
</feature>
<reference evidence="2 3" key="1">
    <citation type="journal article" date="2023" name="Nat. Commun.">
        <title>Origin of minicircular mitochondrial genomes in red algae.</title>
        <authorList>
            <person name="Lee Y."/>
            <person name="Cho C.H."/>
            <person name="Lee Y.M."/>
            <person name="Park S.I."/>
            <person name="Yang J.H."/>
            <person name="West J.A."/>
            <person name="Bhattacharya D."/>
            <person name="Yoon H.S."/>
        </authorList>
    </citation>
    <scope>NUCLEOTIDE SEQUENCE [LARGE SCALE GENOMIC DNA]</scope>
    <source>
        <strain evidence="2 3">CCMP1338</strain>
        <tissue evidence="2">Whole cell</tissue>
    </source>
</reference>
<protein>
    <submittedName>
        <fullName evidence="2">Uncharacterized protein</fullName>
    </submittedName>
</protein>
<dbReference type="InterPro" id="IPR016024">
    <property type="entry name" value="ARM-type_fold"/>
</dbReference>
<evidence type="ECO:0000313" key="3">
    <source>
        <dbReference type="Proteomes" id="UP001157974"/>
    </source>
</evidence>
<dbReference type="SUPFAM" id="SSF48371">
    <property type="entry name" value="ARM repeat"/>
    <property type="match status" value="1"/>
</dbReference>
<comment type="caution">
    <text evidence="2">The sequence shown here is derived from an EMBL/GenBank/DDBJ whole genome shotgun (WGS) entry which is preliminary data.</text>
</comment>
<sequence>MEAALKEDPEKAIRLLAGHVGRKAPEKLIVSVVRSVELNFGSVDGLIECGVLEALDLCMQKYARSQKLCYALVEVWYRLAQKDAVTASLLGEHGVADFAIEILRWSAGSSASLASLCLDLLVKLCSLADGGDAVSSDESAIETIFNQVDAFIDTHPKVVSGALALLAVIARSTSIDSFSTLAFELIDYLLKTNLDSKGLSAVFALLATLIHFSGSSTMELVINDVAERLADSLESCTMTTALATQSLWALQALDSCELVPRPWDRWMKLRSRFQVRGALPSLRDHLDQRLLVSKDASKEDCVDVETSEKPAENETSDEPIVLSQCSSEAVDEEGRNHDLEEDLSISRKRKLVTESKPTAQHSYNTRARTGARSSSRRTYSLHARR</sequence>
<feature type="compositionally biased region" description="Low complexity" evidence="1">
    <location>
        <begin position="365"/>
        <end position="378"/>
    </location>
</feature>
<gene>
    <name evidence="2" type="ORF">NDN08_005819</name>
</gene>
<feature type="region of interest" description="Disordered" evidence="1">
    <location>
        <begin position="301"/>
        <end position="385"/>
    </location>
</feature>
<proteinExistence type="predicted"/>
<accession>A0AAV8V2P6</accession>
<evidence type="ECO:0000313" key="2">
    <source>
        <dbReference type="EMBL" id="KAJ8909125.1"/>
    </source>
</evidence>
<evidence type="ECO:0000256" key="1">
    <source>
        <dbReference type="SAM" id="MobiDB-lite"/>
    </source>
</evidence>
<organism evidence="2 3">
    <name type="scientific">Rhodosorus marinus</name>
    <dbReference type="NCBI Taxonomy" id="101924"/>
    <lineage>
        <taxon>Eukaryota</taxon>
        <taxon>Rhodophyta</taxon>
        <taxon>Stylonematophyceae</taxon>
        <taxon>Stylonematales</taxon>
        <taxon>Stylonemataceae</taxon>
        <taxon>Rhodosorus</taxon>
    </lineage>
</organism>
<name>A0AAV8V2P6_9RHOD</name>